<evidence type="ECO:0000259" key="4">
    <source>
        <dbReference type="PROSITE" id="PS51118"/>
    </source>
</evidence>
<dbReference type="PANTHER" id="PTHR33204:SF18">
    <property type="entry name" value="TRANSCRIPTIONAL REGULATORY PROTEIN"/>
    <property type="match status" value="1"/>
</dbReference>
<keyword evidence="6" id="KW-1185">Reference proteome</keyword>
<dbReference type="Gene3D" id="1.10.10.10">
    <property type="entry name" value="Winged helix-like DNA-binding domain superfamily/Winged helix DNA-binding domain"/>
    <property type="match status" value="1"/>
</dbReference>
<evidence type="ECO:0000313" key="6">
    <source>
        <dbReference type="Proteomes" id="UP001139971"/>
    </source>
</evidence>
<dbReference type="InterPro" id="IPR036390">
    <property type="entry name" value="WH_DNA-bd_sf"/>
</dbReference>
<dbReference type="InterPro" id="IPR002577">
    <property type="entry name" value="HTH_HxlR"/>
</dbReference>
<dbReference type="Pfam" id="PF01638">
    <property type="entry name" value="HxlR"/>
    <property type="match status" value="1"/>
</dbReference>
<keyword evidence="2" id="KW-0238">DNA-binding</keyword>
<dbReference type="PROSITE" id="PS51118">
    <property type="entry name" value="HTH_HXLR"/>
    <property type="match status" value="1"/>
</dbReference>
<evidence type="ECO:0000256" key="2">
    <source>
        <dbReference type="ARBA" id="ARBA00023125"/>
    </source>
</evidence>
<dbReference type="SUPFAM" id="SSF55718">
    <property type="entry name" value="SCP-like"/>
    <property type="match status" value="1"/>
</dbReference>
<dbReference type="Gene3D" id="3.30.1050.10">
    <property type="entry name" value="SCP2 sterol-binding domain"/>
    <property type="match status" value="1"/>
</dbReference>
<evidence type="ECO:0000256" key="1">
    <source>
        <dbReference type="ARBA" id="ARBA00023015"/>
    </source>
</evidence>
<dbReference type="InterPro" id="IPR036527">
    <property type="entry name" value="SCP2_sterol-bd_dom_sf"/>
</dbReference>
<dbReference type="Pfam" id="PF14864">
    <property type="entry name" value="Alkyl_sulf_C"/>
    <property type="match status" value="1"/>
</dbReference>
<accession>A0A9X3YJR3</accession>
<name>A0A9X3YJR3_9GAMM</name>
<proteinExistence type="predicted"/>
<protein>
    <submittedName>
        <fullName evidence="5">Winged helix-turn-helix transcriptional regulator</fullName>
    </submittedName>
</protein>
<dbReference type="EMBL" id="JAOVZO020000009">
    <property type="protein sequence ID" value="MDC8012440.1"/>
    <property type="molecule type" value="Genomic_DNA"/>
</dbReference>
<dbReference type="InterPro" id="IPR029229">
    <property type="entry name" value="Alkyl_sulf_C"/>
</dbReference>
<dbReference type="AlphaFoldDB" id="A0A9X3YJR3"/>
<sequence length="225" mass="23812">MTGKRSYDDGYAGAHALDLVGERWALLVVRELLLGPKRFTDLRAGLPGISANVLSQRLIELEQASVVQRRRLPPPFSAWVYELTAWGKELDAVVRELDRWGARSPTLPRDAPLGTDSIVLSLAATFDAAAAADFAATVELRFGLETFRATIAGGAIAIARGAAAAPDVTIESTPAQLAAIVYDGASAARALRDGSVRVAGDKAAFKRFLSLFARPSPAAATWPGA</sequence>
<dbReference type="InterPro" id="IPR036388">
    <property type="entry name" value="WH-like_DNA-bd_sf"/>
</dbReference>
<dbReference type="SUPFAM" id="SSF46785">
    <property type="entry name" value="Winged helix' DNA-binding domain"/>
    <property type="match status" value="1"/>
</dbReference>
<organism evidence="5 6">
    <name type="scientific">Tahibacter soli</name>
    <dbReference type="NCBI Taxonomy" id="2983605"/>
    <lineage>
        <taxon>Bacteria</taxon>
        <taxon>Pseudomonadati</taxon>
        <taxon>Pseudomonadota</taxon>
        <taxon>Gammaproteobacteria</taxon>
        <taxon>Lysobacterales</taxon>
        <taxon>Rhodanobacteraceae</taxon>
        <taxon>Tahibacter</taxon>
    </lineage>
</organism>
<gene>
    <name evidence="5" type="ORF">OD750_007760</name>
</gene>
<dbReference type="RefSeq" id="WP_263542079.1">
    <property type="nucleotide sequence ID" value="NZ_JAOVZO020000009.1"/>
</dbReference>
<dbReference type="GO" id="GO:0003677">
    <property type="term" value="F:DNA binding"/>
    <property type="evidence" value="ECO:0007669"/>
    <property type="project" value="UniProtKB-KW"/>
</dbReference>
<dbReference type="PANTHER" id="PTHR33204">
    <property type="entry name" value="TRANSCRIPTIONAL REGULATOR, MARR FAMILY"/>
    <property type="match status" value="1"/>
</dbReference>
<reference evidence="5" key="1">
    <citation type="submission" date="2023-02" db="EMBL/GenBank/DDBJ databases">
        <title>Tahibacter soli sp. nov. isolated from soil.</title>
        <authorList>
            <person name="Baek J.H."/>
            <person name="Lee J.K."/>
            <person name="Choi D.G."/>
            <person name="Jeon C.O."/>
        </authorList>
    </citation>
    <scope>NUCLEOTIDE SEQUENCE</scope>
    <source>
        <strain evidence="5">BL</strain>
    </source>
</reference>
<dbReference type="Proteomes" id="UP001139971">
    <property type="component" value="Unassembled WGS sequence"/>
</dbReference>
<evidence type="ECO:0000256" key="3">
    <source>
        <dbReference type="ARBA" id="ARBA00023163"/>
    </source>
</evidence>
<evidence type="ECO:0000313" key="5">
    <source>
        <dbReference type="EMBL" id="MDC8012440.1"/>
    </source>
</evidence>
<comment type="caution">
    <text evidence="5">The sequence shown here is derived from an EMBL/GenBank/DDBJ whole genome shotgun (WGS) entry which is preliminary data.</text>
</comment>
<keyword evidence="3" id="KW-0804">Transcription</keyword>
<feature type="domain" description="HTH hxlR-type" evidence="4">
    <location>
        <begin position="11"/>
        <end position="109"/>
    </location>
</feature>
<keyword evidence="1" id="KW-0805">Transcription regulation</keyword>